<dbReference type="Pfam" id="PF00344">
    <property type="entry name" value="SecY"/>
    <property type="match status" value="1"/>
</dbReference>
<dbReference type="SUPFAM" id="SSF103491">
    <property type="entry name" value="Preprotein translocase SecY subunit"/>
    <property type="match status" value="1"/>
</dbReference>
<dbReference type="HAMAP" id="MF_00060">
    <property type="entry name" value="SurE"/>
    <property type="match status" value="1"/>
</dbReference>
<evidence type="ECO:0000256" key="1">
    <source>
        <dbReference type="ARBA" id="ARBA00004454"/>
    </source>
</evidence>
<dbReference type="Gene3D" id="3.40.1210.10">
    <property type="entry name" value="Survival protein SurE-like phosphatase/nucleotidase"/>
    <property type="match status" value="1"/>
</dbReference>
<dbReference type="InterPro" id="IPR030048">
    <property type="entry name" value="SurE"/>
</dbReference>
<dbReference type="AlphaFoldDB" id="A0A6A2Z6J7"/>
<name>A0A6A2Z6J7_HIBSY</name>
<dbReference type="InterPro" id="IPR023201">
    <property type="entry name" value="SecY_dom_sf"/>
</dbReference>
<evidence type="ECO:0000256" key="9">
    <source>
        <dbReference type="ARBA" id="ARBA00022989"/>
    </source>
</evidence>
<dbReference type="GO" id="GO:0005886">
    <property type="term" value="C:plasma membrane"/>
    <property type="evidence" value="ECO:0007669"/>
    <property type="project" value="UniProtKB-SubCell"/>
</dbReference>
<dbReference type="InterPro" id="IPR006702">
    <property type="entry name" value="CASP_dom"/>
</dbReference>
<dbReference type="InterPro" id="IPR002208">
    <property type="entry name" value="SecY/SEC61-alpha"/>
</dbReference>
<dbReference type="InterPro" id="IPR036523">
    <property type="entry name" value="SurE-like_sf"/>
</dbReference>
<dbReference type="PANTHER" id="PTHR30457:SF0">
    <property type="entry name" value="PHOSPHATASE, PUTATIVE (AFU_ORTHOLOGUE AFUA_4G01070)-RELATED"/>
    <property type="match status" value="1"/>
</dbReference>
<dbReference type="Pfam" id="PF04535">
    <property type="entry name" value="CASP_dom"/>
    <property type="match status" value="1"/>
</dbReference>
<dbReference type="GO" id="GO:0016301">
    <property type="term" value="F:kinase activity"/>
    <property type="evidence" value="ECO:0007669"/>
    <property type="project" value="UniProtKB-KW"/>
</dbReference>
<evidence type="ECO:0000256" key="7">
    <source>
        <dbReference type="ARBA" id="ARBA00022723"/>
    </source>
</evidence>
<keyword evidence="14" id="KW-0418">Kinase</keyword>
<reference evidence="14" key="1">
    <citation type="submission" date="2019-09" db="EMBL/GenBank/DDBJ databases">
        <title>Draft genome information of white flower Hibiscus syriacus.</title>
        <authorList>
            <person name="Kim Y.-M."/>
        </authorList>
    </citation>
    <scope>NUCLEOTIDE SEQUENCE [LARGE SCALE GENOMIC DNA]</scope>
    <source>
        <strain evidence="14">YM2019G1</strain>
    </source>
</reference>
<dbReference type="PANTHER" id="PTHR30457">
    <property type="entry name" value="5'-NUCLEOTIDASE SURE"/>
    <property type="match status" value="1"/>
</dbReference>
<evidence type="ECO:0000313" key="15">
    <source>
        <dbReference type="Proteomes" id="UP000436088"/>
    </source>
</evidence>
<dbReference type="SUPFAM" id="SSF64167">
    <property type="entry name" value="SurE-like"/>
    <property type="match status" value="1"/>
</dbReference>
<dbReference type="GO" id="GO:0046872">
    <property type="term" value="F:metal ion binding"/>
    <property type="evidence" value="ECO:0007669"/>
    <property type="project" value="UniProtKB-KW"/>
</dbReference>
<keyword evidence="5 11" id="KW-1003">Cell membrane</keyword>
<evidence type="ECO:0000256" key="4">
    <source>
        <dbReference type="ARBA" id="ARBA00011062"/>
    </source>
</evidence>
<dbReference type="Pfam" id="PF01975">
    <property type="entry name" value="SurE"/>
    <property type="match status" value="1"/>
</dbReference>
<evidence type="ECO:0000256" key="5">
    <source>
        <dbReference type="ARBA" id="ARBA00022475"/>
    </source>
</evidence>
<dbReference type="GO" id="GO:0005829">
    <property type="term" value="C:cytosol"/>
    <property type="evidence" value="ECO:0007669"/>
    <property type="project" value="TreeGrafter"/>
</dbReference>
<dbReference type="NCBIfam" id="TIGR00087">
    <property type="entry name" value="surE"/>
    <property type="match status" value="1"/>
</dbReference>
<evidence type="ECO:0000256" key="3">
    <source>
        <dbReference type="ARBA" id="ARBA00007651"/>
    </source>
</evidence>
<dbReference type="EMBL" id="VEPZ02001210">
    <property type="protein sequence ID" value="KAE8686732.1"/>
    <property type="molecule type" value="Genomic_DNA"/>
</dbReference>
<comment type="similarity">
    <text evidence="3 11">Belongs to the Casparian strip membrane proteins (CASP) family.</text>
</comment>
<keyword evidence="6" id="KW-0812">Transmembrane</keyword>
<keyword evidence="10" id="KW-0472">Membrane</keyword>
<feature type="domain" description="Survival protein SurE-like phosphatase/nucleotidase" evidence="12">
    <location>
        <begin position="14"/>
        <end position="167"/>
    </location>
</feature>
<dbReference type="GO" id="GO:0015031">
    <property type="term" value="P:protein transport"/>
    <property type="evidence" value="ECO:0007669"/>
    <property type="project" value="InterPro"/>
</dbReference>
<keyword evidence="7" id="KW-0479">Metal-binding</keyword>
<comment type="subunit">
    <text evidence="11">Homodimer and heterodimers.</text>
</comment>
<dbReference type="Proteomes" id="UP000436088">
    <property type="component" value="Unassembled WGS sequence"/>
</dbReference>
<feature type="domain" description="Casparian strip membrane protein" evidence="13">
    <location>
        <begin position="311"/>
        <end position="366"/>
    </location>
</feature>
<dbReference type="InterPro" id="IPR002828">
    <property type="entry name" value="SurE-like_Pase/nucleotidase"/>
</dbReference>
<evidence type="ECO:0000256" key="2">
    <source>
        <dbReference type="ARBA" id="ARBA00004651"/>
    </source>
</evidence>
<evidence type="ECO:0000259" key="12">
    <source>
        <dbReference type="Pfam" id="PF01975"/>
    </source>
</evidence>
<proteinExistence type="inferred from homology"/>
<keyword evidence="9" id="KW-1133">Transmembrane helix</keyword>
<sequence>MDNNNNSSDDRPTVMVTNDDGIDAPGLRSLVRVLVSTNRFRVLVCAPDSEKSAVSHSITWIHPVSVKKVDIDGATAYAVSGTPADCTSLGISEALFSSIPDLVISGINMGSNCGYHIVYSGTVAGAREAFFNDIPAVSISYDWVGGKSSVDDYRLAAEACLPIFSAILAEIKKRQGGKMLSSMEMESDSSARTEIDTATVPAGHLLYKREIRGAVLDEVDTDKRSLQEGYITVTPLGAVSPAETDFHSFFNEWLPSAIQRFSSSALVNGICFTINGKLKAKQGKMTYRLEKGTTADDLFPLFDKYGKVMVSTSDFSSYIAFCYLVASMGHQLLWSFGLACLDVYALRKKRDLQNPVLMSLFAVGDWEQQMVMPGHREESLQKELNRYIPTAAAFGGMCIGALTVLEDLMGAIGSGTGILLAVTIIYQYFETFEKEKASELGFLGL</sequence>
<evidence type="ECO:0000259" key="13">
    <source>
        <dbReference type="Pfam" id="PF04535"/>
    </source>
</evidence>
<comment type="similarity">
    <text evidence="4">Belongs to the SurE nucleotidase family.</text>
</comment>
<comment type="subcellular location">
    <subcellularLocation>
        <location evidence="2 11">Cell membrane</location>
        <topology evidence="2 11">Multi-pass membrane protein</topology>
    </subcellularLocation>
    <subcellularLocation>
        <location evidence="1">Plastid</location>
        <location evidence="1">Chloroplast thylakoid membrane</location>
        <topology evidence="1">Multi-pass membrane protein</topology>
    </subcellularLocation>
</comment>
<evidence type="ECO:0000256" key="8">
    <source>
        <dbReference type="ARBA" id="ARBA00022801"/>
    </source>
</evidence>
<comment type="caution">
    <text evidence="14">The sequence shown here is derived from an EMBL/GenBank/DDBJ whole genome shotgun (WGS) entry which is preliminary data.</text>
</comment>
<gene>
    <name evidence="14" type="ORF">F3Y22_tig00111028pilonHSYRG00025</name>
</gene>
<organism evidence="14 15">
    <name type="scientific">Hibiscus syriacus</name>
    <name type="common">Rose of Sharon</name>
    <dbReference type="NCBI Taxonomy" id="106335"/>
    <lineage>
        <taxon>Eukaryota</taxon>
        <taxon>Viridiplantae</taxon>
        <taxon>Streptophyta</taxon>
        <taxon>Embryophyta</taxon>
        <taxon>Tracheophyta</taxon>
        <taxon>Spermatophyta</taxon>
        <taxon>Magnoliopsida</taxon>
        <taxon>eudicotyledons</taxon>
        <taxon>Gunneridae</taxon>
        <taxon>Pentapetalae</taxon>
        <taxon>rosids</taxon>
        <taxon>malvids</taxon>
        <taxon>Malvales</taxon>
        <taxon>Malvaceae</taxon>
        <taxon>Malvoideae</taxon>
        <taxon>Hibiscus</taxon>
    </lineage>
</organism>
<accession>A0A6A2Z6J7</accession>
<evidence type="ECO:0000256" key="6">
    <source>
        <dbReference type="ARBA" id="ARBA00022692"/>
    </source>
</evidence>
<protein>
    <recommendedName>
        <fullName evidence="11">CASP-like protein</fullName>
    </recommendedName>
</protein>
<evidence type="ECO:0000256" key="10">
    <source>
        <dbReference type="ARBA" id="ARBA00023136"/>
    </source>
</evidence>
<dbReference type="GO" id="GO:0009535">
    <property type="term" value="C:chloroplast thylakoid membrane"/>
    <property type="evidence" value="ECO:0007669"/>
    <property type="project" value="UniProtKB-SubCell"/>
</dbReference>
<keyword evidence="8" id="KW-0378">Hydrolase</keyword>
<keyword evidence="15" id="KW-1185">Reference proteome</keyword>
<keyword evidence="14" id="KW-0808">Transferase</keyword>
<evidence type="ECO:0000313" key="14">
    <source>
        <dbReference type="EMBL" id="KAE8686732.1"/>
    </source>
</evidence>
<evidence type="ECO:0000256" key="11">
    <source>
        <dbReference type="RuleBase" id="RU361233"/>
    </source>
</evidence>
<dbReference type="GO" id="GO:0008252">
    <property type="term" value="F:nucleotidase activity"/>
    <property type="evidence" value="ECO:0007669"/>
    <property type="project" value="InterPro"/>
</dbReference>
<dbReference type="Gene3D" id="1.10.3370.10">
    <property type="entry name" value="SecY subunit domain"/>
    <property type="match status" value="1"/>
</dbReference>